<dbReference type="PANTHER" id="PTHR45153:SF1">
    <property type="entry name" value="TETRATRICOPEPTIDE REPEAT PROTEIN 16"/>
    <property type="match status" value="1"/>
</dbReference>
<gene>
    <name evidence="3" type="ORF">G4L39_14310</name>
</gene>
<dbReference type="PANTHER" id="PTHR45153">
    <property type="entry name" value="TETRATRICOPEPTIDE REPEAT PROTEIN 16"/>
    <property type="match status" value="1"/>
</dbReference>
<reference evidence="3 4" key="1">
    <citation type="submission" date="2020-02" db="EMBL/GenBank/DDBJ databases">
        <title>Draft genome sequence of Limisphaera ngatamarikiensis NGM72.4T, a thermophilic Verrucomicrobia grouped in subdivision 3.</title>
        <authorList>
            <person name="Carere C.R."/>
            <person name="Steen J."/>
            <person name="Hugenholtz P."/>
            <person name="Stott M.B."/>
        </authorList>
    </citation>
    <scope>NUCLEOTIDE SEQUENCE [LARGE SCALE GENOMIC DNA]</scope>
    <source>
        <strain evidence="3 4">NGM72.4</strain>
    </source>
</reference>
<feature type="transmembrane region" description="Helical" evidence="2">
    <location>
        <begin position="183"/>
        <end position="206"/>
    </location>
</feature>
<dbReference type="Gene3D" id="1.25.40.10">
    <property type="entry name" value="Tetratricopeptide repeat domain"/>
    <property type="match status" value="1"/>
</dbReference>
<dbReference type="EMBL" id="JAAKYA010000096">
    <property type="protein sequence ID" value="NGO40558.1"/>
    <property type="molecule type" value="Genomic_DNA"/>
</dbReference>
<evidence type="ECO:0000256" key="2">
    <source>
        <dbReference type="SAM" id="Phobius"/>
    </source>
</evidence>
<dbReference type="Pfam" id="PF06347">
    <property type="entry name" value="SH3_4"/>
    <property type="match status" value="1"/>
</dbReference>
<dbReference type="Pfam" id="PF13432">
    <property type="entry name" value="TPR_16"/>
    <property type="match status" value="1"/>
</dbReference>
<dbReference type="SUPFAM" id="SSF48452">
    <property type="entry name" value="TPR-like"/>
    <property type="match status" value="1"/>
</dbReference>
<evidence type="ECO:0000256" key="1">
    <source>
        <dbReference type="PROSITE-ProRule" id="PRU00339"/>
    </source>
</evidence>
<evidence type="ECO:0000313" key="3">
    <source>
        <dbReference type="EMBL" id="NGO40558.1"/>
    </source>
</evidence>
<feature type="repeat" description="TPR" evidence="1">
    <location>
        <begin position="84"/>
        <end position="117"/>
    </location>
</feature>
<dbReference type="PROSITE" id="PS50293">
    <property type="entry name" value="TPR_REGION"/>
    <property type="match status" value="1"/>
</dbReference>
<accession>A0A6M1RKH2</accession>
<sequence length="274" mass="30412">MSAHQPPDSRKSCATTRLAGERAGIARHACVVVGLWLLTLATAAAAPAAAATAFDQANHLYEQGHYEEAVRTYEDLLHQGIRTAAVLYNRGNAWFKAGHLGRAIASYHEALELAPRDPEIRANLQFVREQVRPPSFKPGTLQQWLTRLTVNEWTLAAAVPFWISLLLLMASQVRPAWRARFKGLLWCTGLLTLFLAALTLAAHLLWQYRRPAVVITATAPLRNGPFEESPVLLQLHDGAEVLVLERKDNWLRVTPDGIQSGWVPQDALWIPGTL</sequence>
<dbReference type="InterPro" id="IPR019734">
    <property type="entry name" value="TPR_rpt"/>
</dbReference>
<organism evidence="3 4">
    <name type="scientific">Limisphaera ngatamarikiensis</name>
    <dbReference type="NCBI Taxonomy" id="1324935"/>
    <lineage>
        <taxon>Bacteria</taxon>
        <taxon>Pseudomonadati</taxon>
        <taxon>Verrucomicrobiota</taxon>
        <taxon>Verrucomicrobiia</taxon>
        <taxon>Limisphaerales</taxon>
        <taxon>Limisphaeraceae</taxon>
        <taxon>Limisphaera</taxon>
    </lineage>
</organism>
<evidence type="ECO:0000313" key="4">
    <source>
        <dbReference type="Proteomes" id="UP000477311"/>
    </source>
</evidence>
<name>A0A6M1RKH2_9BACT</name>
<feature type="transmembrane region" description="Helical" evidence="2">
    <location>
        <begin position="153"/>
        <end position="171"/>
    </location>
</feature>
<keyword evidence="4" id="KW-1185">Reference proteome</keyword>
<dbReference type="AlphaFoldDB" id="A0A6M1RKH2"/>
<dbReference type="PROSITE" id="PS50005">
    <property type="entry name" value="TPR"/>
    <property type="match status" value="1"/>
</dbReference>
<keyword evidence="2" id="KW-1133">Transmembrane helix</keyword>
<proteinExistence type="predicted"/>
<keyword evidence="1" id="KW-0802">TPR repeat</keyword>
<dbReference type="SMART" id="SM00028">
    <property type="entry name" value="TPR"/>
    <property type="match status" value="2"/>
</dbReference>
<keyword evidence="2" id="KW-0472">Membrane</keyword>
<dbReference type="InterPro" id="IPR010466">
    <property type="entry name" value="DUF1058"/>
</dbReference>
<comment type="caution">
    <text evidence="3">The sequence shown here is derived from an EMBL/GenBank/DDBJ whole genome shotgun (WGS) entry which is preliminary data.</text>
</comment>
<dbReference type="Gene3D" id="2.30.30.40">
    <property type="entry name" value="SH3 Domains"/>
    <property type="match status" value="1"/>
</dbReference>
<dbReference type="InterPro" id="IPR011990">
    <property type="entry name" value="TPR-like_helical_dom_sf"/>
</dbReference>
<protein>
    <submittedName>
        <fullName evidence="3">Tetratricopeptide repeat protein</fullName>
    </submittedName>
</protein>
<dbReference type="RefSeq" id="WP_165109270.1">
    <property type="nucleotide sequence ID" value="NZ_JAAKYA010000096.1"/>
</dbReference>
<dbReference type="Proteomes" id="UP000477311">
    <property type="component" value="Unassembled WGS sequence"/>
</dbReference>
<keyword evidence="2" id="KW-0812">Transmembrane</keyword>